<evidence type="ECO:0000256" key="6">
    <source>
        <dbReference type="ARBA" id="ARBA00022553"/>
    </source>
</evidence>
<dbReference type="InterPro" id="IPR011009">
    <property type="entry name" value="Kinase-like_dom_sf"/>
</dbReference>
<dbReference type="GO" id="GO:0030036">
    <property type="term" value="P:actin cytoskeleton organization"/>
    <property type="evidence" value="ECO:0007669"/>
    <property type="project" value="TreeGrafter"/>
</dbReference>
<evidence type="ECO:0000256" key="8">
    <source>
        <dbReference type="ARBA" id="ARBA00022723"/>
    </source>
</evidence>
<dbReference type="GO" id="GO:0046872">
    <property type="term" value="F:metal ion binding"/>
    <property type="evidence" value="ECO:0007669"/>
    <property type="project" value="UniProtKB-KW"/>
</dbReference>
<dbReference type="Gene3D" id="3.30.200.20">
    <property type="entry name" value="Phosphorylase Kinase, domain 1"/>
    <property type="match status" value="1"/>
</dbReference>
<evidence type="ECO:0000256" key="4">
    <source>
        <dbReference type="ARBA" id="ARBA00013203"/>
    </source>
</evidence>
<feature type="coiled-coil region" evidence="18">
    <location>
        <begin position="617"/>
        <end position="648"/>
    </location>
</feature>
<dbReference type="PANTHER" id="PTHR46485:SF3">
    <property type="entry name" value="DUAL SPECIFICITY TESTIS-SPECIFIC PROTEIN KINASE 1"/>
    <property type="match status" value="1"/>
</dbReference>
<dbReference type="GO" id="GO:0004713">
    <property type="term" value="F:protein tyrosine kinase activity"/>
    <property type="evidence" value="ECO:0007669"/>
    <property type="project" value="UniProtKB-KW"/>
</dbReference>
<dbReference type="AlphaFoldDB" id="A0A8C9VZA5"/>
<evidence type="ECO:0000256" key="10">
    <source>
        <dbReference type="ARBA" id="ARBA00022777"/>
    </source>
</evidence>
<evidence type="ECO:0000259" key="20">
    <source>
        <dbReference type="PROSITE" id="PS50011"/>
    </source>
</evidence>
<dbReference type="InterPro" id="IPR050940">
    <property type="entry name" value="Actin_reg-Ser/Thr_kinase"/>
</dbReference>
<proteinExistence type="inferred from homology"/>
<evidence type="ECO:0000256" key="18">
    <source>
        <dbReference type="SAM" id="Coils"/>
    </source>
</evidence>
<evidence type="ECO:0000256" key="14">
    <source>
        <dbReference type="ARBA" id="ARBA00049003"/>
    </source>
</evidence>
<evidence type="ECO:0000256" key="15">
    <source>
        <dbReference type="ARBA" id="ARBA00049308"/>
    </source>
</evidence>
<dbReference type="InterPro" id="IPR001245">
    <property type="entry name" value="Ser-Thr/Tyr_kinase_cat_dom"/>
</dbReference>
<evidence type="ECO:0000313" key="21">
    <source>
        <dbReference type="Ensembl" id="ENSSFOP00015067248.1"/>
    </source>
</evidence>
<sequence length="838" mass="91894">MERAEPQPEPEPEPPSHGLHGPNRLRPSSYRALRSAVSSLARIDDFFCEKIGSGFFSEVFKVQHRITGQVMALKMNTLPSNRANMLREVQLMNRLCHPNILRFVGVCVHEGQLHALTEVKLTVVSTHHLCETLRSDNTKLLPHGPRVRLELYGCGSPVLRGCGANMCWSLVPVEHFGSSLCVVALFRSTWFVPRSLSAGGWQELVSMVMSMFIVPRLPHSPQNVSLYYSQYINGGNLEQLLDSDEFLSWAVRVDLSLDIGRGLQYLHSKGIFHRDLTSKVPCVTSSLLSWVLCAHTRKVTLDTLWVACIHSACINRCHQASCPLRLWPRCWVALLSSATSHLQNCLVRRENGLLSAVVGDFGLAEKIPDYSDGVEKQPLAVVGSPYWMAPEVLRGELYDEKVDVFAYGIILCEVIARIQADPDYLPRTEDFGLDVQAFRNMVGDCPPCFLDMAVRCCNMCAVQRPSFTQLVVELEHEREEKEEEEEQQQPVVQEPTTLVNSPHRRRSFCTLEDQNLSRSKSDTLPPTTPPALSTPARINPFSLRQDLNGGKIKLFDTPSKSVISLTFTLPPPHDPCVSPSENEPLRGVHRRCQSLPCTPELRGLSLLAGSVGREDGLEGLSILQDSQEEEEEEEEEEVERKCLEHMADDSGLPLDLEMVSLDRLEEDGELDSLCPAEPMDCTSSPDAVDSAVPGIKPLIPPASGLNGWGSVISNGPPSLSPLPHLENNNSTVVMSGPLSWGSGGYHGPSGGAAPFLLPGSSNGTVEQEEVISCPGCCIAGLSFPSVCLRASPRGHSAHHPYKNLNGDATRRLLAHGTKSLAPSTGPGEPGLALPEAQT</sequence>
<evidence type="ECO:0000256" key="16">
    <source>
        <dbReference type="ARBA" id="ARBA00051680"/>
    </source>
</evidence>
<dbReference type="FunFam" id="3.30.200.20:FF:000134">
    <property type="entry name" value="Dual specificity testis-specific protein kinase 2"/>
    <property type="match status" value="1"/>
</dbReference>
<comment type="cofactor">
    <cofactor evidence="2">
        <name>Mg(2+)</name>
        <dbReference type="ChEBI" id="CHEBI:18420"/>
    </cofactor>
</comment>
<comment type="similarity">
    <text evidence="3">Belongs to the protein kinase superfamily. TKL Ser/Thr protein kinase family.</text>
</comment>
<feature type="region of interest" description="Disordered" evidence="19">
    <location>
        <begin position="1"/>
        <end position="25"/>
    </location>
</feature>
<dbReference type="GO" id="GO:0005524">
    <property type="term" value="F:ATP binding"/>
    <property type="evidence" value="ECO:0007669"/>
    <property type="project" value="UniProtKB-UniRule"/>
</dbReference>
<feature type="domain" description="Protein kinase" evidence="20">
    <location>
        <begin position="45"/>
        <end position="479"/>
    </location>
</feature>
<dbReference type="GO" id="GO:0004674">
    <property type="term" value="F:protein serine/threonine kinase activity"/>
    <property type="evidence" value="ECO:0007669"/>
    <property type="project" value="UniProtKB-KW"/>
</dbReference>
<organism evidence="21 22">
    <name type="scientific">Scleropages formosus</name>
    <name type="common">Asian bonytongue</name>
    <name type="synonym">Osteoglossum formosum</name>
    <dbReference type="NCBI Taxonomy" id="113540"/>
    <lineage>
        <taxon>Eukaryota</taxon>
        <taxon>Metazoa</taxon>
        <taxon>Chordata</taxon>
        <taxon>Craniata</taxon>
        <taxon>Vertebrata</taxon>
        <taxon>Euteleostomi</taxon>
        <taxon>Actinopterygii</taxon>
        <taxon>Neopterygii</taxon>
        <taxon>Teleostei</taxon>
        <taxon>Osteoglossocephala</taxon>
        <taxon>Osteoglossomorpha</taxon>
        <taxon>Osteoglossiformes</taxon>
        <taxon>Osteoglossidae</taxon>
        <taxon>Scleropages</taxon>
    </lineage>
</organism>
<keyword evidence="10" id="KW-0418">Kinase</keyword>
<dbReference type="GO" id="GO:0004712">
    <property type="term" value="F:protein serine/threonine/tyrosine kinase activity"/>
    <property type="evidence" value="ECO:0007669"/>
    <property type="project" value="UniProtKB-EC"/>
</dbReference>
<comment type="catalytic activity">
    <reaction evidence="15">
        <text>L-threonyl-[protein] + ATP = O-phospho-L-threonyl-[protein] + ADP + H(+)</text>
        <dbReference type="Rhea" id="RHEA:46608"/>
        <dbReference type="Rhea" id="RHEA-COMP:11060"/>
        <dbReference type="Rhea" id="RHEA-COMP:11605"/>
        <dbReference type="ChEBI" id="CHEBI:15378"/>
        <dbReference type="ChEBI" id="CHEBI:30013"/>
        <dbReference type="ChEBI" id="CHEBI:30616"/>
        <dbReference type="ChEBI" id="CHEBI:61977"/>
        <dbReference type="ChEBI" id="CHEBI:456216"/>
        <dbReference type="EC" id="2.7.12.1"/>
    </reaction>
</comment>
<keyword evidence="6" id="KW-0597">Phosphoprotein</keyword>
<reference evidence="21" key="2">
    <citation type="submission" date="2025-08" db="UniProtKB">
        <authorList>
            <consortium name="Ensembl"/>
        </authorList>
    </citation>
    <scope>IDENTIFICATION</scope>
</reference>
<evidence type="ECO:0000313" key="22">
    <source>
        <dbReference type="Proteomes" id="UP000694397"/>
    </source>
</evidence>
<evidence type="ECO:0000256" key="7">
    <source>
        <dbReference type="ARBA" id="ARBA00022679"/>
    </source>
</evidence>
<comment type="cofactor">
    <cofactor evidence="1">
        <name>Mn(2+)</name>
        <dbReference type="ChEBI" id="CHEBI:29035"/>
    </cofactor>
</comment>
<dbReference type="Gene3D" id="1.10.510.10">
    <property type="entry name" value="Transferase(Phosphotransferase) domain 1"/>
    <property type="match status" value="1"/>
</dbReference>
<feature type="region of interest" description="Disordered" evidence="19">
    <location>
        <begin position="478"/>
        <end position="537"/>
    </location>
</feature>
<evidence type="ECO:0000256" key="2">
    <source>
        <dbReference type="ARBA" id="ARBA00001946"/>
    </source>
</evidence>
<dbReference type="Pfam" id="PF00069">
    <property type="entry name" value="Pkinase"/>
    <property type="match status" value="1"/>
</dbReference>
<dbReference type="PROSITE" id="PS00107">
    <property type="entry name" value="PROTEIN_KINASE_ATP"/>
    <property type="match status" value="1"/>
</dbReference>
<name>A0A8C9VZA5_SCLFO</name>
<dbReference type="FunFam" id="1.10.510.10:FF:000202">
    <property type="entry name" value="Dual specificity testis-specific protein kinase 2"/>
    <property type="match status" value="1"/>
</dbReference>
<evidence type="ECO:0000256" key="17">
    <source>
        <dbReference type="PROSITE-ProRule" id="PRU10141"/>
    </source>
</evidence>
<protein>
    <recommendedName>
        <fullName evidence="4">dual-specificity kinase</fullName>
        <ecNumber evidence="4">2.7.12.1</ecNumber>
    </recommendedName>
</protein>
<accession>A0A8C9VZA5</accession>
<dbReference type="Pfam" id="PF07714">
    <property type="entry name" value="PK_Tyr_Ser-Thr"/>
    <property type="match status" value="2"/>
</dbReference>
<dbReference type="GO" id="GO:0005634">
    <property type="term" value="C:nucleus"/>
    <property type="evidence" value="ECO:0007669"/>
    <property type="project" value="TreeGrafter"/>
</dbReference>
<feature type="region of interest" description="Disordered" evidence="19">
    <location>
        <begin position="818"/>
        <end position="838"/>
    </location>
</feature>
<keyword evidence="5" id="KW-0723">Serine/threonine-protein kinase</keyword>
<keyword evidence="13" id="KW-0829">Tyrosine-protein kinase</keyword>
<evidence type="ECO:0000256" key="12">
    <source>
        <dbReference type="ARBA" id="ARBA00022842"/>
    </source>
</evidence>
<evidence type="ECO:0000256" key="5">
    <source>
        <dbReference type="ARBA" id="ARBA00022527"/>
    </source>
</evidence>
<evidence type="ECO:0000256" key="9">
    <source>
        <dbReference type="ARBA" id="ARBA00022741"/>
    </source>
</evidence>
<reference evidence="21" key="3">
    <citation type="submission" date="2025-09" db="UniProtKB">
        <authorList>
            <consortium name="Ensembl"/>
        </authorList>
    </citation>
    <scope>IDENTIFICATION</scope>
</reference>
<dbReference type="EC" id="2.7.12.1" evidence="4"/>
<evidence type="ECO:0000256" key="1">
    <source>
        <dbReference type="ARBA" id="ARBA00001936"/>
    </source>
</evidence>
<keyword evidence="8" id="KW-0479">Metal-binding</keyword>
<keyword evidence="9 17" id="KW-0547">Nucleotide-binding</keyword>
<keyword evidence="7" id="KW-0808">Transferase</keyword>
<evidence type="ECO:0000256" key="13">
    <source>
        <dbReference type="ARBA" id="ARBA00023137"/>
    </source>
</evidence>
<dbReference type="Ensembl" id="ENSSFOT00015073973.1">
    <property type="protein sequence ID" value="ENSSFOP00015067248.1"/>
    <property type="gene ID" value="ENSSFOG00015030888.1"/>
</dbReference>
<keyword evidence="18" id="KW-0175">Coiled coil</keyword>
<evidence type="ECO:0000256" key="3">
    <source>
        <dbReference type="ARBA" id="ARBA00005843"/>
    </source>
</evidence>
<dbReference type="InterPro" id="IPR000719">
    <property type="entry name" value="Prot_kinase_dom"/>
</dbReference>
<gene>
    <name evidence="21" type="primary">TESK1</name>
    <name evidence="21" type="synonym">tesk1b</name>
</gene>
<dbReference type="PANTHER" id="PTHR46485">
    <property type="entry name" value="LIM DOMAIN KINASE 1"/>
    <property type="match status" value="1"/>
</dbReference>
<comment type="catalytic activity">
    <reaction evidence="14">
        <text>L-seryl-[protein] + ATP = O-phospho-L-seryl-[protein] + ADP + H(+)</text>
        <dbReference type="Rhea" id="RHEA:17989"/>
        <dbReference type="Rhea" id="RHEA-COMP:9863"/>
        <dbReference type="Rhea" id="RHEA-COMP:11604"/>
        <dbReference type="ChEBI" id="CHEBI:15378"/>
        <dbReference type="ChEBI" id="CHEBI:29999"/>
        <dbReference type="ChEBI" id="CHEBI:30616"/>
        <dbReference type="ChEBI" id="CHEBI:83421"/>
        <dbReference type="ChEBI" id="CHEBI:456216"/>
        <dbReference type="EC" id="2.7.12.1"/>
    </reaction>
</comment>
<dbReference type="GO" id="GO:0051496">
    <property type="term" value="P:positive regulation of stress fiber assembly"/>
    <property type="evidence" value="ECO:0007669"/>
    <property type="project" value="TreeGrafter"/>
</dbReference>
<comment type="catalytic activity">
    <reaction evidence="16">
        <text>L-tyrosyl-[protein] + ATP = O-phospho-L-tyrosyl-[protein] + ADP + H(+)</text>
        <dbReference type="Rhea" id="RHEA:10596"/>
        <dbReference type="Rhea" id="RHEA-COMP:10136"/>
        <dbReference type="Rhea" id="RHEA-COMP:20101"/>
        <dbReference type="ChEBI" id="CHEBI:15378"/>
        <dbReference type="ChEBI" id="CHEBI:30616"/>
        <dbReference type="ChEBI" id="CHEBI:46858"/>
        <dbReference type="ChEBI" id="CHEBI:61978"/>
        <dbReference type="ChEBI" id="CHEBI:456216"/>
        <dbReference type="EC" id="2.7.12.1"/>
    </reaction>
</comment>
<reference evidence="21 22" key="1">
    <citation type="submission" date="2019-04" db="EMBL/GenBank/DDBJ databases">
        <authorList>
            <consortium name="Wellcome Sanger Institute Data Sharing"/>
        </authorList>
    </citation>
    <scope>NUCLEOTIDE SEQUENCE [LARGE SCALE GENOMIC DNA]</scope>
</reference>
<dbReference type="GO" id="GO:0005737">
    <property type="term" value="C:cytoplasm"/>
    <property type="evidence" value="ECO:0007669"/>
    <property type="project" value="TreeGrafter"/>
</dbReference>
<dbReference type="PROSITE" id="PS50011">
    <property type="entry name" value="PROTEIN_KINASE_DOM"/>
    <property type="match status" value="1"/>
</dbReference>
<keyword evidence="22" id="KW-1185">Reference proteome</keyword>
<dbReference type="Proteomes" id="UP000694397">
    <property type="component" value="Chromosome 1"/>
</dbReference>
<feature type="binding site" evidence="17">
    <location>
        <position position="74"/>
    </location>
    <ligand>
        <name>ATP</name>
        <dbReference type="ChEBI" id="CHEBI:30616"/>
    </ligand>
</feature>
<dbReference type="SUPFAM" id="SSF56112">
    <property type="entry name" value="Protein kinase-like (PK-like)"/>
    <property type="match status" value="1"/>
</dbReference>
<keyword evidence="12" id="KW-0460">Magnesium</keyword>
<dbReference type="GeneTree" id="ENSGT00940000157807"/>
<dbReference type="OrthoDB" id="20134at2759"/>
<evidence type="ECO:0000256" key="11">
    <source>
        <dbReference type="ARBA" id="ARBA00022840"/>
    </source>
</evidence>
<evidence type="ECO:0000256" key="19">
    <source>
        <dbReference type="SAM" id="MobiDB-lite"/>
    </source>
</evidence>
<keyword evidence="11 17" id="KW-0067">ATP-binding</keyword>
<dbReference type="InterPro" id="IPR017441">
    <property type="entry name" value="Protein_kinase_ATP_BS"/>
</dbReference>